<evidence type="ECO:0000313" key="3">
    <source>
        <dbReference type="Proteomes" id="UP000663842"/>
    </source>
</evidence>
<name>A0A819S4U9_9BILA</name>
<protein>
    <submittedName>
        <fullName evidence="2">Uncharacterized protein</fullName>
    </submittedName>
</protein>
<reference evidence="2" key="1">
    <citation type="submission" date="2021-02" db="EMBL/GenBank/DDBJ databases">
        <authorList>
            <person name="Nowell W R."/>
        </authorList>
    </citation>
    <scope>NUCLEOTIDE SEQUENCE</scope>
</reference>
<evidence type="ECO:0000313" key="2">
    <source>
        <dbReference type="EMBL" id="CAF4053711.1"/>
    </source>
</evidence>
<accession>A0A819S4U9</accession>
<proteinExistence type="predicted"/>
<comment type="caution">
    <text evidence="2">The sequence shown here is derived from an EMBL/GenBank/DDBJ whole genome shotgun (WGS) entry which is preliminary data.</text>
</comment>
<dbReference type="AlphaFoldDB" id="A0A819S4U9"/>
<dbReference type="EMBL" id="CAJOBF010002745">
    <property type="protein sequence ID" value="CAF4053711.1"/>
    <property type="molecule type" value="Genomic_DNA"/>
</dbReference>
<dbReference type="EMBL" id="CAJNRG010004715">
    <property type="protein sequence ID" value="CAF2068367.1"/>
    <property type="molecule type" value="Genomic_DNA"/>
</dbReference>
<sequence length="261" mass="29782">MATEPNVSPSNSILNNLSIEKSISSGKNTNSQKCDFDSLPDFKSTGFPVDYSTTKPNTNFCQIDNPKFNNLNNNYFFSPIYEEPFATSYTDYKSSATVFSNLQNFGSTVLNKSADINPQIPEDICIKNNIPKTYRSEFGTLYKSVTEEKIEINEKGEQIKRVYVKYEPCEEFEKPSEENGGLKNFTGENSTEAPTIIQSFSYTPQPLVYNDFESSNRELNNQFNGFDSEENDKNRQTLAQFMSNFKNSELQKQLEENLAHF</sequence>
<gene>
    <name evidence="2" type="ORF">UXM345_LOCUS19391</name>
    <name evidence="1" type="ORF">XDN619_LOCUS12055</name>
</gene>
<dbReference type="Proteomes" id="UP000663842">
    <property type="component" value="Unassembled WGS sequence"/>
</dbReference>
<dbReference type="Proteomes" id="UP000663887">
    <property type="component" value="Unassembled WGS sequence"/>
</dbReference>
<evidence type="ECO:0000313" key="1">
    <source>
        <dbReference type="EMBL" id="CAF2068367.1"/>
    </source>
</evidence>
<organism evidence="2 3">
    <name type="scientific">Rotaria magnacalcarata</name>
    <dbReference type="NCBI Taxonomy" id="392030"/>
    <lineage>
        <taxon>Eukaryota</taxon>
        <taxon>Metazoa</taxon>
        <taxon>Spiralia</taxon>
        <taxon>Gnathifera</taxon>
        <taxon>Rotifera</taxon>
        <taxon>Eurotatoria</taxon>
        <taxon>Bdelloidea</taxon>
        <taxon>Philodinida</taxon>
        <taxon>Philodinidae</taxon>
        <taxon>Rotaria</taxon>
    </lineage>
</organism>